<dbReference type="AlphaFoldDB" id="A0A9P8M4T4"/>
<keyword evidence="1" id="KW-0863">Zinc-finger</keyword>
<dbReference type="InterPro" id="IPR001841">
    <property type="entry name" value="Znf_RING"/>
</dbReference>
<comment type="caution">
    <text evidence="4">The sequence shown here is derived from an EMBL/GenBank/DDBJ whole genome shotgun (WGS) entry which is preliminary data.</text>
</comment>
<dbReference type="EMBL" id="JACEFI010000016">
    <property type="protein sequence ID" value="KAH0594506.1"/>
    <property type="molecule type" value="Genomic_DNA"/>
</dbReference>
<sequence>MARVKDILRRTREKYGREYFERWVLQRRASMEPKEPLLTGRPIENDEVTSSNATGRLASLPEPESPILAMARPVQLPIFRPLRARCRRQSSSDSQATTVASTVRPTTSHAEQLQQPLVETSEDAPDDITPTPGPEHSPDCRFSIATTADANLDSQRSPLTCYICGKFFGKKERHTKEVLLYLPCGHVVGHNCLFNWMTAPNSSRRCPAMHCITLRHHCEHIISPATEEPLIKFGNIVGEREAAVLPWNYGFCSSSKGVKLHASIKVTATKLRVLEAKQARGGKSLGLNQRVAIQRAVVERHERKLDELQKKWWTAQWKRLEERKDSGPWAWQL</sequence>
<dbReference type="GO" id="GO:0008270">
    <property type="term" value="F:zinc ion binding"/>
    <property type="evidence" value="ECO:0007669"/>
    <property type="project" value="UniProtKB-KW"/>
</dbReference>
<dbReference type="Gene3D" id="3.30.40.10">
    <property type="entry name" value="Zinc/RING finger domain, C3HC4 (zinc finger)"/>
    <property type="match status" value="1"/>
</dbReference>
<name>A0A9P8M4T4_9HYPO</name>
<keyword evidence="5" id="KW-1185">Reference proteome</keyword>
<evidence type="ECO:0000259" key="3">
    <source>
        <dbReference type="PROSITE" id="PS50089"/>
    </source>
</evidence>
<dbReference type="PROSITE" id="PS50089">
    <property type="entry name" value="ZF_RING_2"/>
    <property type="match status" value="1"/>
</dbReference>
<evidence type="ECO:0000313" key="5">
    <source>
        <dbReference type="Proteomes" id="UP000764110"/>
    </source>
</evidence>
<feature type="domain" description="RING-type" evidence="3">
    <location>
        <begin position="161"/>
        <end position="207"/>
    </location>
</feature>
<accession>A0A9P8M4T4</accession>
<evidence type="ECO:0000256" key="1">
    <source>
        <dbReference type="PROSITE-ProRule" id="PRU00175"/>
    </source>
</evidence>
<dbReference type="SUPFAM" id="SSF57850">
    <property type="entry name" value="RING/U-box"/>
    <property type="match status" value="1"/>
</dbReference>
<gene>
    <name evidence="4" type="ORF">MHUMG1_07857</name>
</gene>
<protein>
    <recommendedName>
        <fullName evidence="3">RING-type domain-containing protein</fullName>
    </recommendedName>
</protein>
<feature type="region of interest" description="Disordered" evidence="2">
    <location>
        <begin position="35"/>
        <end position="60"/>
    </location>
</feature>
<feature type="region of interest" description="Disordered" evidence="2">
    <location>
        <begin position="86"/>
        <end position="138"/>
    </location>
</feature>
<reference evidence="4 5" key="1">
    <citation type="submission" date="2020-07" db="EMBL/GenBank/DDBJ databases">
        <title>Metarhizium humberi genome.</title>
        <authorList>
            <person name="Lysoe E."/>
        </authorList>
    </citation>
    <scope>NUCLEOTIDE SEQUENCE [LARGE SCALE GENOMIC DNA]</scope>
    <source>
        <strain evidence="4 5">ESALQ1638</strain>
    </source>
</reference>
<organism evidence="4 5">
    <name type="scientific">Metarhizium humberi</name>
    <dbReference type="NCBI Taxonomy" id="2596975"/>
    <lineage>
        <taxon>Eukaryota</taxon>
        <taxon>Fungi</taxon>
        <taxon>Dikarya</taxon>
        <taxon>Ascomycota</taxon>
        <taxon>Pezizomycotina</taxon>
        <taxon>Sordariomycetes</taxon>
        <taxon>Hypocreomycetidae</taxon>
        <taxon>Hypocreales</taxon>
        <taxon>Clavicipitaceae</taxon>
        <taxon>Metarhizium</taxon>
    </lineage>
</organism>
<evidence type="ECO:0000256" key="2">
    <source>
        <dbReference type="SAM" id="MobiDB-lite"/>
    </source>
</evidence>
<dbReference type="Proteomes" id="UP000764110">
    <property type="component" value="Unassembled WGS sequence"/>
</dbReference>
<evidence type="ECO:0000313" key="4">
    <source>
        <dbReference type="EMBL" id="KAH0594506.1"/>
    </source>
</evidence>
<feature type="compositionally biased region" description="Polar residues" evidence="2">
    <location>
        <begin position="89"/>
        <end position="118"/>
    </location>
</feature>
<keyword evidence="1" id="KW-0862">Zinc</keyword>
<keyword evidence="1" id="KW-0479">Metal-binding</keyword>
<proteinExistence type="predicted"/>
<dbReference type="InterPro" id="IPR013083">
    <property type="entry name" value="Znf_RING/FYVE/PHD"/>
</dbReference>